<gene>
    <name evidence="2" type="ORF">C7K55_11400</name>
</gene>
<dbReference type="EMBL" id="PXXO01000015">
    <property type="protein sequence ID" value="PSJ04115.1"/>
    <property type="molecule type" value="Genomic_DNA"/>
</dbReference>
<dbReference type="InterPro" id="IPR011010">
    <property type="entry name" value="DNA_brk_join_enz"/>
</dbReference>
<dbReference type="GO" id="GO:0006310">
    <property type="term" value="P:DNA recombination"/>
    <property type="evidence" value="ECO:0007669"/>
    <property type="project" value="UniProtKB-KW"/>
</dbReference>
<evidence type="ECO:0000256" key="1">
    <source>
        <dbReference type="ARBA" id="ARBA00023172"/>
    </source>
</evidence>
<protein>
    <submittedName>
        <fullName evidence="2">Integrase</fullName>
    </submittedName>
</protein>
<organism evidence="2 3">
    <name type="scientific">Cyanobium usitatum str. Tous</name>
    <dbReference type="NCBI Taxonomy" id="2116684"/>
    <lineage>
        <taxon>Bacteria</taxon>
        <taxon>Bacillati</taxon>
        <taxon>Cyanobacteriota</taxon>
        <taxon>Cyanophyceae</taxon>
        <taxon>Synechococcales</taxon>
        <taxon>Prochlorococcaceae</taxon>
        <taxon>Cyanobium</taxon>
    </lineage>
</organism>
<dbReference type="GO" id="GO:0003677">
    <property type="term" value="F:DNA binding"/>
    <property type="evidence" value="ECO:0007669"/>
    <property type="project" value="InterPro"/>
</dbReference>
<dbReference type="Gene3D" id="1.10.443.10">
    <property type="entry name" value="Intergrase catalytic core"/>
    <property type="match status" value="1"/>
</dbReference>
<dbReference type="Proteomes" id="UP000243002">
    <property type="component" value="Unassembled WGS sequence"/>
</dbReference>
<dbReference type="SUPFAM" id="SSF56349">
    <property type="entry name" value="DNA breaking-rejoining enzymes"/>
    <property type="match status" value="1"/>
</dbReference>
<keyword evidence="3" id="KW-1185">Reference proteome</keyword>
<dbReference type="RefSeq" id="WP_106632858.1">
    <property type="nucleotide sequence ID" value="NZ_PXXO01000015.1"/>
</dbReference>
<keyword evidence="1" id="KW-0233">DNA recombination</keyword>
<proteinExistence type="predicted"/>
<name>A0A2P7MSI9_9CYAN</name>
<dbReference type="GO" id="GO:0015074">
    <property type="term" value="P:DNA integration"/>
    <property type="evidence" value="ECO:0007669"/>
    <property type="project" value="InterPro"/>
</dbReference>
<reference evidence="2 3" key="1">
    <citation type="journal article" date="2018" name="Environ. Microbiol.">
        <title>Ecological and genomic features of two widespread freshwater picocyanobacteria.</title>
        <authorList>
            <person name="Cabello-Yeves P.J."/>
            <person name="Picazo A."/>
            <person name="Camacho A."/>
            <person name="Callieri C."/>
            <person name="Rosselli R."/>
            <person name="Roda-Garcia J.J."/>
            <person name="Coutinho F.H."/>
            <person name="Rodriguez-Valera F."/>
        </authorList>
    </citation>
    <scope>NUCLEOTIDE SEQUENCE [LARGE SCALE GENOMIC DNA]</scope>
    <source>
        <strain evidence="2 3">Tous</strain>
    </source>
</reference>
<comment type="caution">
    <text evidence="2">The sequence shown here is derived from an EMBL/GenBank/DDBJ whole genome shotgun (WGS) entry which is preliminary data.</text>
</comment>
<evidence type="ECO:0000313" key="3">
    <source>
        <dbReference type="Proteomes" id="UP000243002"/>
    </source>
</evidence>
<dbReference type="InterPro" id="IPR013762">
    <property type="entry name" value="Integrase-like_cat_sf"/>
</dbReference>
<sequence length="475" mass="55755">MTKVLNKRPIAHDPHCYVFQDGDRGGRWYLYFYDQERQSRHRHSLGRIAPNDLLEAERKGLAKYIEFKTKSERGEQIRTLTIEEMADRFLAKQKKRISSIPHNGISAKRYLLMEHHARWFLKYAGQNLRPIHKMPRNFFANYETWRKEAAHQEGKETPRQTTINAEVSTFRRMFEEIAVQEGYLNKDSVPTLKSVKLSKDKKHRRDDLTVDEWKELERSARLYWSEGRTRWNDEGEIDKSASGKNILKEVLGNSQRAKNQKIHRKMLYLAMRISMESGIRIGSLRKVEWGHIRKNNTLSNTDQKTWILIDVPAENTKTGRRYTINAPVARHLEELRKLTNFKGRADLLFTNQKTGQAFSERIWKDSLCEMLVEAGLASWAEDDNNNARKVDIHSGKNLTWYSFRHTYITFQLTLNETPVTMLAAQCDTSIKYIEDHYFHYRAELSTPTLAKGRNTLKAATGDLEWLQIRPIEQKV</sequence>
<dbReference type="OrthoDB" id="551029at2"/>
<accession>A0A2P7MSI9</accession>
<dbReference type="AlphaFoldDB" id="A0A2P7MSI9"/>
<evidence type="ECO:0000313" key="2">
    <source>
        <dbReference type="EMBL" id="PSJ04115.1"/>
    </source>
</evidence>